<dbReference type="OrthoDB" id="4226947at2759"/>
<gene>
    <name evidence="1" type="ORF">TRUGW13939_03066</name>
</gene>
<dbReference type="KEGG" id="trg:TRUGW13939_03066"/>
<evidence type="ECO:0000313" key="1">
    <source>
        <dbReference type="EMBL" id="QKX55967.1"/>
    </source>
</evidence>
<protein>
    <submittedName>
        <fullName evidence="1">Uncharacterized protein</fullName>
    </submittedName>
</protein>
<dbReference type="RefSeq" id="XP_035342145.1">
    <property type="nucleotide sequence ID" value="XM_035486252.1"/>
</dbReference>
<dbReference type="GeneID" id="55990572"/>
<dbReference type="AlphaFoldDB" id="A0A7H8QPT2"/>
<keyword evidence="2" id="KW-1185">Reference proteome</keyword>
<name>A0A7H8QPT2_TALRU</name>
<evidence type="ECO:0000313" key="2">
    <source>
        <dbReference type="Proteomes" id="UP000509510"/>
    </source>
</evidence>
<proteinExistence type="predicted"/>
<accession>A0A7H8QPT2</accession>
<sequence>MKAVQNTIPDRKYRWRYSKAQLTAAFPKEMKHGPKRSKENVRAFTAVTDGQLQCARSYGIKLILECKKDKREKCGLQVDMQEAAQIVAWVKEYPSTERQRVLISHNGPQIYVTFAKYDDAWVDYLEGKDVKGNDKSLLTMSRVGPFTIDNVDEMRAVVTILVALHL</sequence>
<reference evidence="2" key="1">
    <citation type="submission" date="2020-06" db="EMBL/GenBank/DDBJ databases">
        <title>A chromosome-scale genome assembly of Talaromyces rugulosus W13939.</title>
        <authorList>
            <person name="Wang B."/>
            <person name="Guo L."/>
            <person name="Ye K."/>
            <person name="Wang L."/>
        </authorList>
    </citation>
    <scope>NUCLEOTIDE SEQUENCE [LARGE SCALE GENOMIC DNA]</scope>
    <source>
        <strain evidence="2">W13939</strain>
    </source>
</reference>
<organism evidence="1 2">
    <name type="scientific">Talaromyces rugulosus</name>
    <name type="common">Penicillium rugulosum</name>
    <dbReference type="NCBI Taxonomy" id="121627"/>
    <lineage>
        <taxon>Eukaryota</taxon>
        <taxon>Fungi</taxon>
        <taxon>Dikarya</taxon>
        <taxon>Ascomycota</taxon>
        <taxon>Pezizomycotina</taxon>
        <taxon>Eurotiomycetes</taxon>
        <taxon>Eurotiomycetidae</taxon>
        <taxon>Eurotiales</taxon>
        <taxon>Trichocomaceae</taxon>
        <taxon>Talaromyces</taxon>
        <taxon>Talaromyces sect. Islandici</taxon>
    </lineage>
</organism>
<dbReference type="EMBL" id="CP055899">
    <property type="protein sequence ID" value="QKX55967.1"/>
    <property type="molecule type" value="Genomic_DNA"/>
</dbReference>
<dbReference type="Proteomes" id="UP000509510">
    <property type="component" value="Chromosome II"/>
</dbReference>